<evidence type="ECO:0000256" key="1">
    <source>
        <dbReference type="SAM" id="MobiDB-lite"/>
    </source>
</evidence>
<keyword evidence="4" id="KW-1185">Reference proteome</keyword>
<organism evidence="3 4">
    <name type="scientific">Colletotrichum tabaci</name>
    <dbReference type="NCBI Taxonomy" id="1209068"/>
    <lineage>
        <taxon>Eukaryota</taxon>
        <taxon>Fungi</taxon>
        <taxon>Dikarya</taxon>
        <taxon>Ascomycota</taxon>
        <taxon>Pezizomycotina</taxon>
        <taxon>Sordariomycetes</taxon>
        <taxon>Hypocreomycetidae</taxon>
        <taxon>Glomerellales</taxon>
        <taxon>Glomerellaceae</taxon>
        <taxon>Colletotrichum</taxon>
        <taxon>Colletotrichum destructivum species complex</taxon>
    </lineage>
</organism>
<dbReference type="Proteomes" id="UP001327957">
    <property type="component" value="Unassembled WGS sequence"/>
</dbReference>
<protein>
    <submittedName>
        <fullName evidence="3">Uncharacterized protein</fullName>
    </submittedName>
</protein>
<name>A0AAV9TA71_9PEZI</name>
<keyword evidence="2" id="KW-1133">Transmembrane helix</keyword>
<feature type="transmembrane region" description="Helical" evidence="2">
    <location>
        <begin position="61"/>
        <end position="81"/>
    </location>
</feature>
<sequence length="123" mass="12675">MHNGKADVTAGLIFVGPGAGIFMQSRVLLFFSVGVAGAAAMTLVPVTALAMRSEAKSPLPLGILFAASLMIFLAIIGAKAVTESPAYVAPAGQLEEEDGTDLANVDTPPPAYPRHQMESVYSA</sequence>
<dbReference type="AlphaFoldDB" id="A0AAV9TA71"/>
<feature type="region of interest" description="Disordered" evidence="1">
    <location>
        <begin position="92"/>
        <end position="123"/>
    </location>
</feature>
<feature type="transmembrane region" description="Helical" evidence="2">
    <location>
        <begin position="27"/>
        <end position="49"/>
    </location>
</feature>
<proteinExistence type="predicted"/>
<evidence type="ECO:0000313" key="3">
    <source>
        <dbReference type="EMBL" id="KAK6216663.1"/>
    </source>
</evidence>
<keyword evidence="2" id="KW-0812">Transmembrane</keyword>
<reference evidence="3 4" key="1">
    <citation type="submission" date="2023-04" db="EMBL/GenBank/DDBJ databases">
        <title>Colletotrichum tabacum stain YC1 causing leaf anthracnose on Nicotiana tabacum(L.) cv.</title>
        <authorList>
            <person name="Ji Z."/>
            <person name="Wang M."/>
            <person name="Zhang J."/>
            <person name="Wang N."/>
            <person name="Zhou Z."/>
        </authorList>
    </citation>
    <scope>NUCLEOTIDE SEQUENCE [LARGE SCALE GENOMIC DNA]</scope>
    <source>
        <strain evidence="3 4">YC1</strain>
    </source>
</reference>
<dbReference type="EMBL" id="JASAOK010000039">
    <property type="protein sequence ID" value="KAK6216663.1"/>
    <property type="molecule type" value="Genomic_DNA"/>
</dbReference>
<comment type="caution">
    <text evidence="3">The sequence shown here is derived from an EMBL/GenBank/DDBJ whole genome shotgun (WGS) entry which is preliminary data.</text>
</comment>
<accession>A0AAV9TA71</accession>
<evidence type="ECO:0000256" key="2">
    <source>
        <dbReference type="SAM" id="Phobius"/>
    </source>
</evidence>
<gene>
    <name evidence="3" type="ORF">QIS74_06777</name>
</gene>
<evidence type="ECO:0000313" key="4">
    <source>
        <dbReference type="Proteomes" id="UP001327957"/>
    </source>
</evidence>
<keyword evidence="2" id="KW-0472">Membrane</keyword>